<proteinExistence type="predicted"/>
<name>A0AAN9KVS3_CANGL</name>
<dbReference type="AlphaFoldDB" id="A0AAN9KVS3"/>
<keyword evidence="2" id="KW-1185">Reference proteome</keyword>
<comment type="caution">
    <text evidence="1">The sequence shown here is derived from an EMBL/GenBank/DDBJ whole genome shotgun (WGS) entry which is preliminary data.</text>
</comment>
<accession>A0AAN9KVS3</accession>
<sequence length="191" mass="20435">MDVRLDLPEIPPVRAWSDLRHSNSRELVSGTPILSLIDLFLLNPSSFGCFRSRNGKTSLDAIGSAIFVHICLLGTHLRLVHGCRYRPTMGHSFSRSASMWTVLSGIDSSWIGARLVEEGSPTRVGRPLTGAASCSPEKGRTLTLITPKLVLNGSFSCGAGSGPLTTTPRLAGNLIHHLGVRVSMAGNDECS</sequence>
<dbReference type="Proteomes" id="UP001367508">
    <property type="component" value="Unassembled WGS sequence"/>
</dbReference>
<organism evidence="1 2">
    <name type="scientific">Canavalia gladiata</name>
    <name type="common">Sword bean</name>
    <name type="synonym">Dolichos gladiatus</name>
    <dbReference type="NCBI Taxonomy" id="3824"/>
    <lineage>
        <taxon>Eukaryota</taxon>
        <taxon>Viridiplantae</taxon>
        <taxon>Streptophyta</taxon>
        <taxon>Embryophyta</taxon>
        <taxon>Tracheophyta</taxon>
        <taxon>Spermatophyta</taxon>
        <taxon>Magnoliopsida</taxon>
        <taxon>eudicotyledons</taxon>
        <taxon>Gunneridae</taxon>
        <taxon>Pentapetalae</taxon>
        <taxon>rosids</taxon>
        <taxon>fabids</taxon>
        <taxon>Fabales</taxon>
        <taxon>Fabaceae</taxon>
        <taxon>Papilionoideae</taxon>
        <taxon>50 kb inversion clade</taxon>
        <taxon>NPAAA clade</taxon>
        <taxon>indigoferoid/millettioid clade</taxon>
        <taxon>Phaseoleae</taxon>
        <taxon>Canavalia</taxon>
    </lineage>
</organism>
<evidence type="ECO:0000313" key="1">
    <source>
        <dbReference type="EMBL" id="KAK7324181.1"/>
    </source>
</evidence>
<evidence type="ECO:0000313" key="2">
    <source>
        <dbReference type="Proteomes" id="UP001367508"/>
    </source>
</evidence>
<gene>
    <name evidence="1" type="ORF">VNO77_27707</name>
</gene>
<protein>
    <submittedName>
        <fullName evidence="1">Uncharacterized protein</fullName>
    </submittedName>
</protein>
<dbReference type="EMBL" id="JAYMYQ010000006">
    <property type="protein sequence ID" value="KAK7324181.1"/>
    <property type="molecule type" value="Genomic_DNA"/>
</dbReference>
<reference evidence="1 2" key="1">
    <citation type="submission" date="2024-01" db="EMBL/GenBank/DDBJ databases">
        <title>The genomes of 5 underutilized Papilionoideae crops provide insights into root nodulation and disease resistanc.</title>
        <authorList>
            <person name="Jiang F."/>
        </authorList>
    </citation>
    <scope>NUCLEOTIDE SEQUENCE [LARGE SCALE GENOMIC DNA]</scope>
    <source>
        <strain evidence="1">LVBAO_FW01</strain>
        <tissue evidence="1">Leaves</tissue>
    </source>
</reference>